<dbReference type="InterPro" id="IPR048447">
    <property type="entry name" value="DUF1980_C"/>
</dbReference>
<gene>
    <name evidence="4" type="ORF">SAMN02910293_01299</name>
</gene>
<dbReference type="Proteomes" id="UP000182508">
    <property type="component" value="Unassembled WGS sequence"/>
</dbReference>
<dbReference type="InterPro" id="IPR052955">
    <property type="entry name" value="UPF0703_membrane_permease"/>
</dbReference>
<evidence type="ECO:0000256" key="1">
    <source>
        <dbReference type="SAM" id="Phobius"/>
    </source>
</evidence>
<keyword evidence="1" id="KW-0472">Membrane</keyword>
<dbReference type="InterPro" id="IPR048493">
    <property type="entry name" value="DUF1980_N"/>
</dbReference>
<name>A0A1G6C061_9STRE</name>
<organism evidence="4 5">
    <name type="scientific">Streptococcus henryi</name>
    <dbReference type="NCBI Taxonomy" id="439219"/>
    <lineage>
        <taxon>Bacteria</taxon>
        <taxon>Bacillati</taxon>
        <taxon>Bacillota</taxon>
        <taxon>Bacilli</taxon>
        <taxon>Lactobacillales</taxon>
        <taxon>Streptococcaceae</taxon>
        <taxon>Streptococcus</taxon>
    </lineage>
</organism>
<accession>A0A1G6C061</accession>
<dbReference type="PANTHER" id="PTHR40047:SF1">
    <property type="entry name" value="UPF0703 PROTEIN YCGQ"/>
    <property type="match status" value="1"/>
</dbReference>
<sequence length="271" mass="30795">MIRFLILAGYFELSMYLQLSGKLDQYINTHYSYLTYISMVLSFTLAIVQLTIWMKNMKLDSHLSGKIAKLTSPMILVFPVLVGLLVPTVSLDSRTVSAKGYSFPLAAESSKTGVSDDGTTVQYLKPDTSVYFTSAAYEKEMQAELKKYKGTDALTITTENYMEVMELIYLYPEEFMNREISYTGFVYNEPGHEGYQFLFRFGIIHCIADSGVYGLLTTGNDISYEDNTWIKATGTISLEYDQLLQQTLPVLQITEMTETAEPNNPYVYRVF</sequence>
<feature type="domain" description="DUF1980" evidence="2">
    <location>
        <begin position="2"/>
        <end position="101"/>
    </location>
</feature>
<keyword evidence="1" id="KW-0812">Transmembrane</keyword>
<dbReference type="RefSeq" id="WP_074486090.1">
    <property type="nucleotide sequence ID" value="NZ_FMXP01000016.1"/>
</dbReference>
<evidence type="ECO:0000259" key="3">
    <source>
        <dbReference type="Pfam" id="PF21537"/>
    </source>
</evidence>
<dbReference type="STRING" id="439219.SAMN02910293_01299"/>
<protein>
    <submittedName>
        <fullName evidence="4">Putative membrane protein</fullName>
    </submittedName>
</protein>
<evidence type="ECO:0000313" key="4">
    <source>
        <dbReference type="EMBL" id="SDB26227.1"/>
    </source>
</evidence>
<evidence type="ECO:0000313" key="5">
    <source>
        <dbReference type="Proteomes" id="UP000182508"/>
    </source>
</evidence>
<dbReference type="AlphaFoldDB" id="A0A1G6C061"/>
<keyword evidence="1" id="KW-1133">Transmembrane helix</keyword>
<feature type="transmembrane region" description="Helical" evidence="1">
    <location>
        <begin position="33"/>
        <end position="53"/>
    </location>
</feature>
<dbReference type="eggNOG" id="COG3689">
    <property type="taxonomic scope" value="Bacteria"/>
</dbReference>
<keyword evidence="5" id="KW-1185">Reference proteome</keyword>
<reference evidence="4 5" key="1">
    <citation type="submission" date="2016-10" db="EMBL/GenBank/DDBJ databases">
        <authorList>
            <person name="de Groot N.N."/>
        </authorList>
    </citation>
    <scope>NUCLEOTIDE SEQUENCE [LARGE SCALE GENOMIC DNA]</scope>
    <source>
        <strain evidence="4 5">A-4</strain>
    </source>
</reference>
<evidence type="ECO:0000259" key="2">
    <source>
        <dbReference type="Pfam" id="PF09323"/>
    </source>
</evidence>
<dbReference type="NCBIfam" id="TIGR03943">
    <property type="entry name" value="TIGR03943 family putative permease subunit"/>
    <property type="match status" value="1"/>
</dbReference>
<dbReference type="InterPro" id="IPR015402">
    <property type="entry name" value="DUF1980"/>
</dbReference>
<dbReference type="Pfam" id="PF21537">
    <property type="entry name" value="DUF1980_C"/>
    <property type="match status" value="1"/>
</dbReference>
<feature type="transmembrane region" description="Helical" evidence="1">
    <location>
        <begin position="74"/>
        <end position="91"/>
    </location>
</feature>
<proteinExistence type="predicted"/>
<feature type="domain" description="DUF1980" evidence="3">
    <location>
        <begin position="131"/>
        <end position="269"/>
    </location>
</feature>
<dbReference type="Pfam" id="PF09323">
    <property type="entry name" value="DUF1980"/>
    <property type="match status" value="1"/>
</dbReference>
<dbReference type="PANTHER" id="PTHR40047">
    <property type="entry name" value="UPF0703 PROTEIN YCGQ"/>
    <property type="match status" value="1"/>
</dbReference>
<dbReference type="EMBL" id="FMXP01000016">
    <property type="protein sequence ID" value="SDB26227.1"/>
    <property type="molecule type" value="Genomic_DNA"/>
</dbReference>